<protein>
    <submittedName>
        <fullName evidence="2">Uncharacterized protein</fullName>
    </submittedName>
</protein>
<gene>
    <name evidence="2" type="ORF">SAMN05192532_10883</name>
</gene>
<feature type="region of interest" description="Disordered" evidence="1">
    <location>
        <begin position="1"/>
        <end position="50"/>
    </location>
</feature>
<dbReference type="STRING" id="930128.SAMN05192532_10883"/>
<dbReference type="Proteomes" id="UP000199516">
    <property type="component" value="Unassembled WGS sequence"/>
</dbReference>
<dbReference type="RefSeq" id="WP_218151638.1">
    <property type="nucleotide sequence ID" value="NZ_FONT01000008.1"/>
</dbReference>
<evidence type="ECO:0000313" key="2">
    <source>
        <dbReference type="EMBL" id="SFE99663.1"/>
    </source>
</evidence>
<feature type="region of interest" description="Disordered" evidence="1">
    <location>
        <begin position="74"/>
        <end position="96"/>
    </location>
</feature>
<reference evidence="2 3" key="1">
    <citation type="submission" date="2016-10" db="EMBL/GenBank/DDBJ databases">
        <authorList>
            <person name="de Groot N.N."/>
        </authorList>
    </citation>
    <scope>NUCLEOTIDE SEQUENCE [LARGE SCALE GENOMIC DNA]</scope>
    <source>
        <strain evidence="2 3">DSM 23995</strain>
    </source>
</reference>
<keyword evidence="3" id="KW-1185">Reference proteome</keyword>
<feature type="non-terminal residue" evidence="2">
    <location>
        <position position="1"/>
    </location>
</feature>
<proteinExistence type="predicted"/>
<accession>A0A1I2F3V5</accession>
<dbReference type="EMBL" id="FONT01000008">
    <property type="protein sequence ID" value="SFE99663.1"/>
    <property type="molecule type" value="Genomic_DNA"/>
</dbReference>
<evidence type="ECO:0000313" key="3">
    <source>
        <dbReference type="Proteomes" id="UP000199516"/>
    </source>
</evidence>
<name>A0A1I2F3V5_9BACI</name>
<sequence length="96" mass="10394">EAPEENTGAEAPEENTGAEAPDENTGTEAPEENTDAEQPAETTPEDDSVVEDVVEPILNIDADELVQIINFNLEDMSFSPDELLASESDAEEEEEE</sequence>
<dbReference type="AlphaFoldDB" id="A0A1I2F3V5"/>
<evidence type="ECO:0000256" key="1">
    <source>
        <dbReference type="SAM" id="MobiDB-lite"/>
    </source>
</evidence>
<organism evidence="2 3">
    <name type="scientific">Alteribacillus iranensis</name>
    <dbReference type="NCBI Taxonomy" id="930128"/>
    <lineage>
        <taxon>Bacteria</taxon>
        <taxon>Bacillati</taxon>
        <taxon>Bacillota</taxon>
        <taxon>Bacilli</taxon>
        <taxon>Bacillales</taxon>
        <taxon>Bacillaceae</taxon>
        <taxon>Alteribacillus</taxon>
    </lineage>
</organism>